<proteinExistence type="predicted"/>
<evidence type="ECO:0000256" key="2">
    <source>
        <dbReference type="PROSITE-ProRule" id="PRU00703"/>
    </source>
</evidence>
<dbReference type="SMART" id="SM00116">
    <property type="entry name" value="CBS"/>
    <property type="match status" value="2"/>
</dbReference>
<keyword evidence="5" id="KW-1185">Reference proteome</keyword>
<evidence type="ECO:0000313" key="5">
    <source>
        <dbReference type="Proteomes" id="UP000282106"/>
    </source>
</evidence>
<dbReference type="AlphaFoldDB" id="A0A3N0VDY8"/>
<dbReference type="InterPro" id="IPR044729">
    <property type="entry name" value="CBS_bac"/>
</dbReference>
<dbReference type="SUPFAM" id="SSF54631">
    <property type="entry name" value="CBS-domain pair"/>
    <property type="match status" value="1"/>
</dbReference>
<dbReference type="PROSITE" id="PS51371">
    <property type="entry name" value="CBS"/>
    <property type="match status" value="2"/>
</dbReference>
<dbReference type="PANTHER" id="PTHR43080:SF26">
    <property type="entry name" value="REGULATORY PROTEIN"/>
    <property type="match status" value="1"/>
</dbReference>
<dbReference type="EMBL" id="RJVO01000003">
    <property type="protein sequence ID" value="ROH90930.1"/>
    <property type="molecule type" value="Genomic_DNA"/>
</dbReference>
<dbReference type="InterPro" id="IPR000644">
    <property type="entry name" value="CBS_dom"/>
</dbReference>
<feature type="domain" description="CBS" evidence="3">
    <location>
        <begin position="13"/>
        <end position="72"/>
    </location>
</feature>
<dbReference type="InterPro" id="IPR046342">
    <property type="entry name" value="CBS_dom_sf"/>
</dbReference>
<name>A0A3N0VDY8_9GAMM</name>
<dbReference type="RefSeq" id="WP_123211385.1">
    <property type="nucleotide sequence ID" value="NZ_RJVO01000003.1"/>
</dbReference>
<dbReference type="Gene3D" id="3.10.580.10">
    <property type="entry name" value="CBS-domain"/>
    <property type="match status" value="1"/>
</dbReference>
<feature type="domain" description="CBS" evidence="3">
    <location>
        <begin position="80"/>
        <end position="133"/>
    </location>
</feature>
<dbReference type="InterPro" id="IPR051257">
    <property type="entry name" value="Diverse_CBS-Domain"/>
</dbReference>
<sequence length="133" mass="14359">MADLSAHSVRDHMTRNLLTFTPDTEVMSAIGALVKSGHSGAPVCEEGGRLVGMLSEKDCLKVAVVASYEGVSPGAVRDFMTTSVRCLAPDDTLLEVANRFLDSPYKRFPVVEDGRLVGQISRRDVLKAIHDDA</sequence>
<dbReference type="Pfam" id="PF00571">
    <property type="entry name" value="CBS"/>
    <property type="match status" value="2"/>
</dbReference>
<protein>
    <submittedName>
        <fullName evidence="4">CBS domain-containing protein</fullName>
    </submittedName>
</protein>
<dbReference type="InParanoid" id="A0A3N0VDY8"/>
<accession>A0A3N0VDY8</accession>
<dbReference type="CDD" id="cd04629">
    <property type="entry name" value="CBS_pair_bac"/>
    <property type="match status" value="1"/>
</dbReference>
<evidence type="ECO:0000256" key="1">
    <source>
        <dbReference type="ARBA" id="ARBA00023122"/>
    </source>
</evidence>
<evidence type="ECO:0000259" key="3">
    <source>
        <dbReference type="PROSITE" id="PS51371"/>
    </source>
</evidence>
<dbReference type="Proteomes" id="UP000282106">
    <property type="component" value="Unassembled WGS sequence"/>
</dbReference>
<keyword evidence="1 2" id="KW-0129">CBS domain</keyword>
<reference evidence="4 5" key="1">
    <citation type="submission" date="2018-10" db="EMBL/GenBank/DDBJ databases">
        <authorList>
            <person name="Chen W.-M."/>
        </authorList>
    </citation>
    <scope>NUCLEOTIDE SEQUENCE [LARGE SCALE GENOMIC DNA]</scope>
    <source>
        <strain evidence="4 5">THS-13</strain>
    </source>
</reference>
<gene>
    <name evidence="4" type="ORF">ED208_08100</name>
</gene>
<dbReference type="PANTHER" id="PTHR43080">
    <property type="entry name" value="CBS DOMAIN-CONTAINING PROTEIN CBSX3, MITOCHONDRIAL"/>
    <property type="match status" value="1"/>
</dbReference>
<comment type="caution">
    <text evidence="4">The sequence shown here is derived from an EMBL/GenBank/DDBJ whole genome shotgun (WGS) entry which is preliminary data.</text>
</comment>
<organism evidence="4 5">
    <name type="scientific">Stagnimonas aquatica</name>
    <dbReference type="NCBI Taxonomy" id="2689987"/>
    <lineage>
        <taxon>Bacteria</taxon>
        <taxon>Pseudomonadati</taxon>
        <taxon>Pseudomonadota</taxon>
        <taxon>Gammaproteobacteria</taxon>
        <taxon>Nevskiales</taxon>
        <taxon>Nevskiaceae</taxon>
        <taxon>Stagnimonas</taxon>
    </lineage>
</organism>
<evidence type="ECO:0000313" key="4">
    <source>
        <dbReference type="EMBL" id="ROH90930.1"/>
    </source>
</evidence>